<accession>A0A328ATH7</accession>
<keyword evidence="1" id="KW-1133">Transmembrane helix</keyword>
<feature type="transmembrane region" description="Helical" evidence="1">
    <location>
        <begin position="56"/>
        <end position="78"/>
    </location>
</feature>
<keyword evidence="3" id="KW-1185">Reference proteome</keyword>
<dbReference type="OrthoDB" id="9799456at2"/>
<dbReference type="Proteomes" id="UP000249254">
    <property type="component" value="Unassembled WGS sequence"/>
</dbReference>
<protein>
    <recommendedName>
        <fullName evidence="4">DUF983 domain-containing protein</fullName>
    </recommendedName>
</protein>
<dbReference type="EMBL" id="QFYQ01000001">
    <property type="protein sequence ID" value="RAK56238.1"/>
    <property type="molecule type" value="Genomic_DNA"/>
</dbReference>
<dbReference type="AlphaFoldDB" id="A0A328ATH7"/>
<dbReference type="RefSeq" id="WP_111529985.1">
    <property type="nucleotide sequence ID" value="NZ_JBHRSG010000002.1"/>
</dbReference>
<evidence type="ECO:0008006" key="4">
    <source>
        <dbReference type="Google" id="ProtNLM"/>
    </source>
</evidence>
<dbReference type="InterPro" id="IPR009325">
    <property type="entry name" value="DUF983"/>
</dbReference>
<reference evidence="3" key="1">
    <citation type="submission" date="2018-05" db="EMBL/GenBank/DDBJ databases">
        <authorList>
            <person name="Li X."/>
        </authorList>
    </citation>
    <scope>NUCLEOTIDE SEQUENCE [LARGE SCALE GENOMIC DNA]</scope>
    <source>
        <strain evidence="3">LX32</strain>
    </source>
</reference>
<feature type="transmembrane region" description="Helical" evidence="1">
    <location>
        <begin position="84"/>
        <end position="102"/>
    </location>
</feature>
<gene>
    <name evidence="2" type="ORF">DJ017_05625</name>
</gene>
<keyword evidence="1" id="KW-0472">Membrane</keyword>
<evidence type="ECO:0000313" key="3">
    <source>
        <dbReference type="Proteomes" id="UP000249254"/>
    </source>
</evidence>
<organism evidence="2 3">
    <name type="scientific">Phenylobacterium soli</name>
    <dbReference type="NCBI Taxonomy" id="2170551"/>
    <lineage>
        <taxon>Bacteria</taxon>
        <taxon>Pseudomonadati</taxon>
        <taxon>Pseudomonadota</taxon>
        <taxon>Alphaproteobacteria</taxon>
        <taxon>Caulobacterales</taxon>
        <taxon>Caulobacteraceae</taxon>
        <taxon>Phenylobacterium</taxon>
    </lineage>
</organism>
<dbReference type="Pfam" id="PF06170">
    <property type="entry name" value="DUF983"/>
    <property type="match status" value="1"/>
</dbReference>
<evidence type="ECO:0000313" key="2">
    <source>
        <dbReference type="EMBL" id="RAK56238.1"/>
    </source>
</evidence>
<comment type="caution">
    <text evidence="2">The sequence shown here is derived from an EMBL/GenBank/DDBJ whole genome shotgun (WGS) entry which is preliminary data.</text>
</comment>
<keyword evidence="1" id="KW-0812">Transmembrane</keyword>
<name>A0A328ATH7_9CAUL</name>
<evidence type="ECO:0000256" key="1">
    <source>
        <dbReference type="SAM" id="Phobius"/>
    </source>
</evidence>
<sequence>MRETAHPIGPSVMRGLTGRCPSCGKGRLFWKYLKVSSRCEACDHDLARYPADDGPAYLTILVTGHLIVAPMLFFPIVWESNPLYSLPIILSALAAITLTALPRIKGGWIGLMYAIGVKDTEARFHTADAAD</sequence>
<proteinExistence type="predicted"/>